<dbReference type="HOGENOM" id="CLU_029013_0_0_1"/>
<evidence type="ECO:0000313" key="1">
    <source>
        <dbReference type="EnsemblProtists" id="PYU1_T014056"/>
    </source>
</evidence>
<dbReference type="AlphaFoldDB" id="K3XA07"/>
<protein>
    <submittedName>
        <fullName evidence="1">Uncharacterized protein</fullName>
    </submittedName>
</protein>
<dbReference type="EnsemblProtists" id="PYU1_T014056">
    <property type="protein sequence ID" value="PYU1_T014056"/>
    <property type="gene ID" value="PYU1_G014027"/>
</dbReference>
<name>K3XA07_GLOUD</name>
<dbReference type="eggNOG" id="ENOG502RV82">
    <property type="taxonomic scope" value="Eukaryota"/>
</dbReference>
<dbReference type="SUPFAM" id="SSF48371">
    <property type="entry name" value="ARM repeat"/>
    <property type="match status" value="1"/>
</dbReference>
<dbReference type="OMA" id="MGTTRVL"/>
<accession>K3XA07</accession>
<dbReference type="Proteomes" id="UP000019132">
    <property type="component" value="Unassembled WGS sequence"/>
</dbReference>
<dbReference type="STRING" id="431595.K3XA07"/>
<dbReference type="VEuPathDB" id="FungiDB:PYU1_G014027"/>
<reference evidence="2" key="1">
    <citation type="journal article" date="2010" name="Genome Biol.">
        <title>Genome sequence of the necrotrophic plant pathogen Pythium ultimum reveals original pathogenicity mechanisms and effector repertoire.</title>
        <authorList>
            <person name="Levesque C.A."/>
            <person name="Brouwer H."/>
            <person name="Cano L."/>
            <person name="Hamilton J.P."/>
            <person name="Holt C."/>
            <person name="Huitema E."/>
            <person name="Raffaele S."/>
            <person name="Robideau G.P."/>
            <person name="Thines M."/>
            <person name="Win J."/>
            <person name="Zerillo M.M."/>
            <person name="Beakes G.W."/>
            <person name="Boore J.L."/>
            <person name="Busam D."/>
            <person name="Dumas B."/>
            <person name="Ferriera S."/>
            <person name="Fuerstenberg S.I."/>
            <person name="Gachon C.M."/>
            <person name="Gaulin E."/>
            <person name="Govers F."/>
            <person name="Grenville-Briggs L."/>
            <person name="Horner N."/>
            <person name="Hostetler J."/>
            <person name="Jiang R.H."/>
            <person name="Johnson J."/>
            <person name="Krajaejun T."/>
            <person name="Lin H."/>
            <person name="Meijer H.J."/>
            <person name="Moore B."/>
            <person name="Morris P."/>
            <person name="Phuntmart V."/>
            <person name="Puiu D."/>
            <person name="Shetty J."/>
            <person name="Stajich J.E."/>
            <person name="Tripathy S."/>
            <person name="Wawra S."/>
            <person name="van West P."/>
            <person name="Whitty B.R."/>
            <person name="Coutinho P.M."/>
            <person name="Henrissat B."/>
            <person name="Martin F."/>
            <person name="Thomas P.D."/>
            <person name="Tyler B.M."/>
            <person name="De Vries R.P."/>
            <person name="Kamoun S."/>
            <person name="Yandell M."/>
            <person name="Tisserat N."/>
            <person name="Buell C.R."/>
        </authorList>
    </citation>
    <scope>NUCLEOTIDE SEQUENCE</scope>
    <source>
        <strain evidence="2">DAOM:BR144</strain>
    </source>
</reference>
<sequence>MAPRRALAASLMQAQTTGIAAIIQERIHSTTVGLEATSTFLQQLVSELEDAVAEYIATAVHHLEHQEEVELGTLITASSLTVALMASTRALEAFGEQIAVDDVVAQLRWLMTELLASSELNEVSVQKTNYLLRPTCEYISVASQTHPAAERIIYVELYTNESKAEQDARVADSVQQELVSTIAVLVEAKLPASTTNVYTLLPVPSFVEEIEAPEASDSLQPDDDDIVGTSEGASQLLESLSSEDISQCAITLCSWLNLPARRASAVLILPVLCHALYACHQSLPAVESVVDALVTCSHGLELKKLRDFEFVSGLVESLRDITLRVPSLPSSSIASIYNDLRLVMPRLESAIKSPELEKKELRAIKASCSKIRQALVESFLAWMYNAGAENFAAHQEDFLAVTSTKLADPRIYGDAVHVLITGKKPDADDEIRELVGHCADLLTRALAQLVRYTKVTANRIVSAVTRIASASGKFVGSHADDLALPLLVSIVDGSTKGKSLRLRQEAIACILLGVAQDPDFQFADHLWINQYLEVLLETADTGSAHTLSILVGLVNEPRMLPQLVNVCVSKGPTIGLIFHESLSRWPLYEEDIEAVVLTLEILKTLLTADALRALLDAATIASTVKALAENAAGDELDAVVTLSSGTINLPSSFHLQTFQ</sequence>
<dbReference type="InterPro" id="IPR016024">
    <property type="entry name" value="ARM-type_fold"/>
</dbReference>
<keyword evidence="2" id="KW-1185">Reference proteome</keyword>
<evidence type="ECO:0000313" key="2">
    <source>
        <dbReference type="Proteomes" id="UP000019132"/>
    </source>
</evidence>
<dbReference type="InParanoid" id="K3XA07"/>
<organism evidence="1 2">
    <name type="scientific">Globisporangium ultimum (strain ATCC 200006 / CBS 805.95 / DAOM BR144)</name>
    <name type="common">Pythium ultimum</name>
    <dbReference type="NCBI Taxonomy" id="431595"/>
    <lineage>
        <taxon>Eukaryota</taxon>
        <taxon>Sar</taxon>
        <taxon>Stramenopiles</taxon>
        <taxon>Oomycota</taxon>
        <taxon>Peronosporomycetes</taxon>
        <taxon>Pythiales</taxon>
        <taxon>Pythiaceae</taxon>
        <taxon>Globisporangium</taxon>
    </lineage>
</organism>
<reference evidence="2" key="2">
    <citation type="submission" date="2010-04" db="EMBL/GenBank/DDBJ databases">
        <authorList>
            <person name="Buell R."/>
            <person name="Hamilton J."/>
            <person name="Hostetler J."/>
        </authorList>
    </citation>
    <scope>NUCLEOTIDE SEQUENCE [LARGE SCALE GENOMIC DNA]</scope>
    <source>
        <strain evidence="2">DAOM:BR144</strain>
    </source>
</reference>
<proteinExistence type="predicted"/>
<reference evidence="1" key="3">
    <citation type="submission" date="2015-02" db="UniProtKB">
        <authorList>
            <consortium name="EnsemblProtists"/>
        </authorList>
    </citation>
    <scope>IDENTIFICATION</scope>
    <source>
        <strain evidence="1">DAOM BR144</strain>
    </source>
</reference>
<dbReference type="EMBL" id="GL376616">
    <property type="status" value="NOT_ANNOTATED_CDS"/>
    <property type="molecule type" value="Genomic_DNA"/>
</dbReference>